<keyword evidence="2" id="KW-1185">Reference proteome</keyword>
<reference evidence="1" key="1">
    <citation type="journal article" date="2023" name="Mol. Ecol. Resour.">
        <title>Chromosome-level genome assembly of a triploid poplar Populus alba 'Berolinensis'.</title>
        <authorList>
            <person name="Chen S."/>
            <person name="Yu Y."/>
            <person name="Wang X."/>
            <person name="Wang S."/>
            <person name="Zhang T."/>
            <person name="Zhou Y."/>
            <person name="He R."/>
            <person name="Meng N."/>
            <person name="Wang Y."/>
            <person name="Liu W."/>
            <person name="Liu Z."/>
            <person name="Liu J."/>
            <person name="Guo Q."/>
            <person name="Huang H."/>
            <person name="Sederoff R.R."/>
            <person name="Wang G."/>
            <person name="Qu G."/>
            <person name="Chen S."/>
        </authorList>
    </citation>
    <scope>NUCLEOTIDE SEQUENCE</scope>
    <source>
        <strain evidence="1">SC-2020</strain>
    </source>
</reference>
<gene>
    <name evidence="1" type="ORF">NC653_014398</name>
</gene>
<organism evidence="1 2">
    <name type="scientific">Populus alba x Populus x berolinensis</name>
    <dbReference type="NCBI Taxonomy" id="444605"/>
    <lineage>
        <taxon>Eukaryota</taxon>
        <taxon>Viridiplantae</taxon>
        <taxon>Streptophyta</taxon>
        <taxon>Embryophyta</taxon>
        <taxon>Tracheophyta</taxon>
        <taxon>Spermatophyta</taxon>
        <taxon>Magnoliopsida</taxon>
        <taxon>eudicotyledons</taxon>
        <taxon>Gunneridae</taxon>
        <taxon>Pentapetalae</taxon>
        <taxon>rosids</taxon>
        <taxon>fabids</taxon>
        <taxon>Malpighiales</taxon>
        <taxon>Salicaceae</taxon>
        <taxon>Saliceae</taxon>
        <taxon>Populus</taxon>
    </lineage>
</organism>
<evidence type="ECO:0000313" key="1">
    <source>
        <dbReference type="EMBL" id="KAJ6998183.1"/>
    </source>
</evidence>
<dbReference type="EMBL" id="JAQIZT010000005">
    <property type="protein sequence ID" value="KAJ6998183.1"/>
    <property type="molecule type" value="Genomic_DNA"/>
</dbReference>
<evidence type="ECO:0000313" key="2">
    <source>
        <dbReference type="Proteomes" id="UP001164929"/>
    </source>
</evidence>
<proteinExistence type="predicted"/>
<comment type="caution">
    <text evidence="1">The sequence shown here is derived from an EMBL/GenBank/DDBJ whole genome shotgun (WGS) entry which is preliminary data.</text>
</comment>
<protein>
    <submittedName>
        <fullName evidence="1">Uncharacterized protein</fullName>
    </submittedName>
</protein>
<accession>A0AAD6QWU9</accession>
<name>A0AAD6QWU9_9ROSI</name>
<dbReference type="Proteomes" id="UP001164929">
    <property type="component" value="Chromosome 5"/>
</dbReference>
<sequence>MNSKLARSSHSLNLPEISVCKHSSSIVNIGHSEADRRKVSEI</sequence>
<dbReference type="AlphaFoldDB" id="A0AAD6QWU9"/>